<feature type="transmembrane region" description="Helical" evidence="9">
    <location>
        <begin position="123"/>
        <end position="143"/>
    </location>
</feature>
<dbReference type="Pfam" id="PF10225">
    <property type="entry name" value="NEMP"/>
    <property type="match status" value="1"/>
</dbReference>
<feature type="transmembrane region" description="Helical" evidence="9">
    <location>
        <begin position="65"/>
        <end position="84"/>
    </location>
</feature>
<evidence type="ECO:0000256" key="2">
    <source>
        <dbReference type="ARBA" id="ARBA00005748"/>
    </source>
</evidence>
<dbReference type="PANTHER" id="PTHR13598">
    <property type="entry name" value="AT07567P-RELATED"/>
    <property type="match status" value="1"/>
</dbReference>
<comment type="caution">
    <text evidence="10">The sequence shown here is derived from an EMBL/GenBank/DDBJ whole genome shotgun (WGS) entry which is preliminary data.</text>
</comment>
<keyword evidence="7" id="KW-0539">Nucleus</keyword>
<feature type="transmembrane region" description="Helical" evidence="9">
    <location>
        <begin position="208"/>
        <end position="232"/>
    </location>
</feature>
<name>A0A836B5W0_9CHLO</name>
<dbReference type="InterPro" id="IPR019358">
    <property type="entry name" value="NEMP_fam"/>
</dbReference>
<evidence type="ECO:0000256" key="8">
    <source>
        <dbReference type="SAM" id="MobiDB-lite"/>
    </source>
</evidence>
<feature type="transmembrane region" description="Helical" evidence="9">
    <location>
        <begin position="90"/>
        <end position="111"/>
    </location>
</feature>
<dbReference type="PANTHER" id="PTHR13598:SF1">
    <property type="entry name" value="AT07567P-RELATED"/>
    <property type="match status" value="1"/>
</dbReference>
<evidence type="ECO:0000256" key="7">
    <source>
        <dbReference type="ARBA" id="ARBA00023242"/>
    </source>
</evidence>
<protein>
    <submittedName>
        <fullName evidence="10">Uncharacterized protein</fullName>
    </submittedName>
</protein>
<keyword evidence="11" id="KW-1185">Reference proteome</keyword>
<feature type="compositionally biased region" description="Basic residues" evidence="8">
    <location>
        <begin position="391"/>
        <end position="401"/>
    </location>
</feature>
<evidence type="ECO:0000313" key="10">
    <source>
        <dbReference type="EMBL" id="KAG2448313.1"/>
    </source>
</evidence>
<keyword evidence="5 9" id="KW-1133">Transmembrane helix</keyword>
<evidence type="ECO:0000256" key="1">
    <source>
        <dbReference type="ARBA" id="ARBA00004575"/>
    </source>
</evidence>
<feature type="transmembrane region" description="Helical" evidence="9">
    <location>
        <begin position="155"/>
        <end position="173"/>
    </location>
</feature>
<organism evidence="10 11">
    <name type="scientific">Chlamydomonas schloesseri</name>
    <dbReference type="NCBI Taxonomy" id="2026947"/>
    <lineage>
        <taxon>Eukaryota</taxon>
        <taxon>Viridiplantae</taxon>
        <taxon>Chlorophyta</taxon>
        <taxon>core chlorophytes</taxon>
        <taxon>Chlorophyceae</taxon>
        <taxon>CS clade</taxon>
        <taxon>Chlamydomonadales</taxon>
        <taxon>Chlamydomonadaceae</taxon>
        <taxon>Chlamydomonas</taxon>
    </lineage>
</organism>
<gene>
    <name evidence="10" type="ORF">HYH02_006897</name>
</gene>
<keyword evidence="3 9" id="KW-0812">Transmembrane</keyword>
<evidence type="ECO:0000256" key="4">
    <source>
        <dbReference type="ARBA" id="ARBA00022729"/>
    </source>
</evidence>
<dbReference type="OrthoDB" id="534937at2759"/>
<keyword evidence="6 9" id="KW-0472">Membrane</keyword>
<dbReference type="GO" id="GO:0005637">
    <property type="term" value="C:nuclear inner membrane"/>
    <property type="evidence" value="ECO:0007669"/>
    <property type="project" value="UniProtKB-SubCell"/>
</dbReference>
<evidence type="ECO:0000256" key="3">
    <source>
        <dbReference type="ARBA" id="ARBA00022692"/>
    </source>
</evidence>
<accession>A0A836B5W0</accession>
<reference evidence="10" key="1">
    <citation type="journal article" date="2020" name="bioRxiv">
        <title>Comparative genomics of Chlamydomonas.</title>
        <authorList>
            <person name="Craig R.J."/>
            <person name="Hasan A.R."/>
            <person name="Ness R.W."/>
            <person name="Keightley P.D."/>
        </authorList>
    </citation>
    <scope>NUCLEOTIDE SEQUENCE</scope>
    <source>
        <strain evidence="10">CCAP 11/173</strain>
    </source>
</reference>
<dbReference type="EMBL" id="JAEHOD010000018">
    <property type="protein sequence ID" value="KAG2448313.1"/>
    <property type="molecule type" value="Genomic_DNA"/>
</dbReference>
<sequence length="401" mass="42219">MGGTPDEVTQRWTDGEQAWCSLYSILRRKGCQLQLSPFSTSYIGLRKTPNLGGVCNFDHDSRWSWWMASSFGAALVLLLAAGPLSESTALRVTSGGLIFALGSVIIITYVISRQMPGRRSLVTTAMLLGSTSWGLLRWSTGYWLPSLYTLAHNRVVLGITGSFGLLGAALTYLYGNVDNPKINTLVKLGLQLLGLGLLWAGTWTQPPVFAALLLAAAGWRVLRWVLAVARWFHGRQSAKQQRAQELQQAEQQHQEQAALPRTPLGQVSAGLGLSPLQSGGRYLVAAGTLGAGSLAPSPYGPLGTPLQAAAGLDAAAALADVVSPLVRAGLIINPLSGRSIKIGGDLYNRLVEQGYVPDMAAGRLAPPAPPVGSPAGSDGGGTPGSPGVAAARRRQLRNRAG</sequence>
<feature type="region of interest" description="Disordered" evidence="8">
    <location>
        <begin position="361"/>
        <end position="401"/>
    </location>
</feature>
<evidence type="ECO:0000256" key="9">
    <source>
        <dbReference type="SAM" id="Phobius"/>
    </source>
</evidence>
<proteinExistence type="inferred from homology"/>
<dbReference type="Proteomes" id="UP000613740">
    <property type="component" value="Unassembled WGS sequence"/>
</dbReference>
<comment type="similarity">
    <text evidence="2">Belongs to the NEMP family.</text>
</comment>
<comment type="subcellular location">
    <subcellularLocation>
        <location evidence="1">Nucleus inner membrane</location>
        <topology evidence="1">Multi-pass membrane protein</topology>
        <orientation evidence="1">Nucleoplasmic side</orientation>
    </subcellularLocation>
</comment>
<keyword evidence="4" id="KW-0732">Signal</keyword>
<evidence type="ECO:0000256" key="6">
    <source>
        <dbReference type="ARBA" id="ARBA00023136"/>
    </source>
</evidence>
<evidence type="ECO:0000313" key="11">
    <source>
        <dbReference type="Proteomes" id="UP000613740"/>
    </source>
</evidence>
<dbReference type="AlphaFoldDB" id="A0A836B5W0"/>
<feature type="transmembrane region" description="Helical" evidence="9">
    <location>
        <begin position="185"/>
        <end position="202"/>
    </location>
</feature>
<evidence type="ECO:0000256" key="5">
    <source>
        <dbReference type="ARBA" id="ARBA00022989"/>
    </source>
</evidence>